<name>A0A2N9IDB4_FAGSY</name>
<protein>
    <submittedName>
        <fullName evidence="2">Uncharacterized protein</fullName>
    </submittedName>
</protein>
<accession>A0A2N9IDB4</accession>
<evidence type="ECO:0000256" key="1">
    <source>
        <dbReference type="SAM" id="MobiDB-lite"/>
    </source>
</evidence>
<dbReference type="AlphaFoldDB" id="A0A2N9IDB4"/>
<gene>
    <name evidence="2" type="ORF">FSB_LOCUS51758</name>
</gene>
<evidence type="ECO:0000313" key="2">
    <source>
        <dbReference type="EMBL" id="SPD23876.1"/>
    </source>
</evidence>
<dbReference type="EMBL" id="OIVN01005757">
    <property type="protein sequence ID" value="SPD23876.1"/>
    <property type="molecule type" value="Genomic_DNA"/>
</dbReference>
<organism evidence="2">
    <name type="scientific">Fagus sylvatica</name>
    <name type="common">Beechnut</name>
    <dbReference type="NCBI Taxonomy" id="28930"/>
    <lineage>
        <taxon>Eukaryota</taxon>
        <taxon>Viridiplantae</taxon>
        <taxon>Streptophyta</taxon>
        <taxon>Embryophyta</taxon>
        <taxon>Tracheophyta</taxon>
        <taxon>Spermatophyta</taxon>
        <taxon>Magnoliopsida</taxon>
        <taxon>eudicotyledons</taxon>
        <taxon>Gunneridae</taxon>
        <taxon>Pentapetalae</taxon>
        <taxon>rosids</taxon>
        <taxon>fabids</taxon>
        <taxon>Fagales</taxon>
        <taxon>Fagaceae</taxon>
        <taxon>Fagus</taxon>
    </lineage>
</organism>
<proteinExistence type="predicted"/>
<feature type="region of interest" description="Disordered" evidence="1">
    <location>
        <begin position="36"/>
        <end position="79"/>
    </location>
</feature>
<reference evidence="2" key="1">
    <citation type="submission" date="2018-02" db="EMBL/GenBank/DDBJ databases">
        <authorList>
            <person name="Cohen D.B."/>
            <person name="Kent A.D."/>
        </authorList>
    </citation>
    <scope>NUCLEOTIDE SEQUENCE</scope>
</reference>
<sequence length="79" mass="7536">MISSYNTCPIGAQPMGSVSGFVDSGFYGGGFDWTGSGTGGADEGRTTVGAAGGASDETSGGGFETGESGERDSVGGGLV</sequence>